<protein>
    <submittedName>
        <fullName evidence="8">Transcriptional regulator</fullName>
    </submittedName>
</protein>
<feature type="DNA-binding region" description="OmpR/PhoB-type" evidence="6">
    <location>
        <begin position="127"/>
        <end position="228"/>
    </location>
</feature>
<dbReference type="PANTHER" id="PTHR48111:SF1">
    <property type="entry name" value="TWO-COMPONENT RESPONSE REGULATOR ORR33"/>
    <property type="match status" value="1"/>
</dbReference>
<dbReference type="EMBL" id="QEOP01000001">
    <property type="protein sequence ID" value="PVZ95582.1"/>
    <property type="molecule type" value="Genomic_DNA"/>
</dbReference>
<evidence type="ECO:0000256" key="1">
    <source>
        <dbReference type="ARBA" id="ARBA00022553"/>
    </source>
</evidence>
<dbReference type="AlphaFoldDB" id="A0A2V1HV37"/>
<dbReference type="Proteomes" id="UP000244893">
    <property type="component" value="Unassembled WGS sequence"/>
</dbReference>
<keyword evidence="1" id="KW-0597">Phosphoprotein</keyword>
<evidence type="ECO:0000256" key="3">
    <source>
        <dbReference type="ARBA" id="ARBA00023015"/>
    </source>
</evidence>
<dbReference type="Pfam" id="PF00486">
    <property type="entry name" value="Trans_reg_C"/>
    <property type="match status" value="1"/>
</dbReference>
<dbReference type="InterPro" id="IPR001867">
    <property type="entry name" value="OmpR/PhoB-type_DNA-bd"/>
</dbReference>
<sequence>MSLLQLDLATTTRRPTLADRQVDRPVAPLRPVTTADAPAKLHAVPEGTEARGFALYVGVDEAKAAAAGIDLPTLVRALRALTAELVPSAETHAAVALARARSGGRDVEVVRLALQEPAALAGRRGAEEEVLAGSAEGVVIDISRKHVTLGGEVAPLTFKEFELLQYLVLREGRTIDRSEIISALWGAGDEEAPNSRTIDVHVRRLRSKLGSYQAIVRTVRGAGYRFDRHADVIVRHSHGAPSPDRF</sequence>
<feature type="domain" description="OmpR/PhoB-type" evidence="7">
    <location>
        <begin position="127"/>
        <end position="228"/>
    </location>
</feature>
<evidence type="ECO:0000256" key="5">
    <source>
        <dbReference type="ARBA" id="ARBA00023163"/>
    </source>
</evidence>
<keyword evidence="5" id="KW-0804">Transcription</keyword>
<dbReference type="GO" id="GO:0006355">
    <property type="term" value="P:regulation of DNA-templated transcription"/>
    <property type="evidence" value="ECO:0007669"/>
    <property type="project" value="InterPro"/>
</dbReference>
<dbReference type="OrthoDB" id="8927943at2"/>
<evidence type="ECO:0000256" key="2">
    <source>
        <dbReference type="ARBA" id="ARBA00023012"/>
    </source>
</evidence>
<evidence type="ECO:0000256" key="6">
    <source>
        <dbReference type="PROSITE-ProRule" id="PRU01091"/>
    </source>
</evidence>
<evidence type="ECO:0000313" key="8">
    <source>
        <dbReference type="EMBL" id="PVZ95582.1"/>
    </source>
</evidence>
<dbReference type="InterPro" id="IPR036388">
    <property type="entry name" value="WH-like_DNA-bd_sf"/>
</dbReference>
<name>A0A2V1HV37_9MICO</name>
<keyword evidence="2" id="KW-0902">Two-component regulatory system</keyword>
<dbReference type="SMART" id="SM00862">
    <property type="entry name" value="Trans_reg_C"/>
    <property type="match status" value="1"/>
</dbReference>
<dbReference type="PANTHER" id="PTHR48111">
    <property type="entry name" value="REGULATOR OF RPOS"/>
    <property type="match status" value="1"/>
</dbReference>
<dbReference type="RefSeq" id="WP_116755317.1">
    <property type="nucleotide sequence ID" value="NZ_JBHUEX010000001.1"/>
</dbReference>
<evidence type="ECO:0000256" key="4">
    <source>
        <dbReference type="ARBA" id="ARBA00023125"/>
    </source>
</evidence>
<reference evidence="8 9" key="1">
    <citation type="submission" date="2018-05" db="EMBL/GenBank/DDBJ databases">
        <title>Amnibacterium sp. M8JJ-5, whole genome shotgun sequence.</title>
        <authorList>
            <person name="Tuo L."/>
        </authorList>
    </citation>
    <scope>NUCLEOTIDE SEQUENCE [LARGE SCALE GENOMIC DNA]</scope>
    <source>
        <strain evidence="8 9">M8JJ-5</strain>
    </source>
</reference>
<dbReference type="CDD" id="cd00383">
    <property type="entry name" value="trans_reg_C"/>
    <property type="match status" value="1"/>
</dbReference>
<gene>
    <name evidence="8" type="ORF">DDQ50_03545</name>
</gene>
<keyword evidence="3" id="KW-0805">Transcription regulation</keyword>
<dbReference type="InterPro" id="IPR016032">
    <property type="entry name" value="Sig_transdc_resp-reg_C-effctor"/>
</dbReference>
<dbReference type="Gene3D" id="1.10.10.10">
    <property type="entry name" value="Winged helix-like DNA-binding domain superfamily/Winged helix DNA-binding domain"/>
    <property type="match status" value="1"/>
</dbReference>
<dbReference type="PROSITE" id="PS51755">
    <property type="entry name" value="OMPR_PHOB"/>
    <property type="match status" value="1"/>
</dbReference>
<dbReference type="GO" id="GO:0000156">
    <property type="term" value="F:phosphorelay response regulator activity"/>
    <property type="evidence" value="ECO:0007669"/>
    <property type="project" value="TreeGrafter"/>
</dbReference>
<dbReference type="SUPFAM" id="SSF46894">
    <property type="entry name" value="C-terminal effector domain of the bipartite response regulators"/>
    <property type="match status" value="1"/>
</dbReference>
<dbReference type="InterPro" id="IPR039420">
    <property type="entry name" value="WalR-like"/>
</dbReference>
<keyword evidence="4 6" id="KW-0238">DNA-binding</keyword>
<accession>A0A2V1HV37</accession>
<dbReference type="GO" id="GO:0005829">
    <property type="term" value="C:cytosol"/>
    <property type="evidence" value="ECO:0007669"/>
    <property type="project" value="TreeGrafter"/>
</dbReference>
<organism evidence="8 9">
    <name type="scientific">Amnibacterium flavum</name>
    <dbReference type="NCBI Taxonomy" id="2173173"/>
    <lineage>
        <taxon>Bacteria</taxon>
        <taxon>Bacillati</taxon>
        <taxon>Actinomycetota</taxon>
        <taxon>Actinomycetes</taxon>
        <taxon>Micrococcales</taxon>
        <taxon>Microbacteriaceae</taxon>
        <taxon>Amnibacterium</taxon>
    </lineage>
</organism>
<keyword evidence="9" id="KW-1185">Reference proteome</keyword>
<dbReference type="GO" id="GO:0032993">
    <property type="term" value="C:protein-DNA complex"/>
    <property type="evidence" value="ECO:0007669"/>
    <property type="project" value="TreeGrafter"/>
</dbReference>
<dbReference type="GO" id="GO:0000976">
    <property type="term" value="F:transcription cis-regulatory region binding"/>
    <property type="evidence" value="ECO:0007669"/>
    <property type="project" value="TreeGrafter"/>
</dbReference>
<proteinExistence type="predicted"/>
<comment type="caution">
    <text evidence="8">The sequence shown here is derived from an EMBL/GenBank/DDBJ whole genome shotgun (WGS) entry which is preliminary data.</text>
</comment>
<evidence type="ECO:0000259" key="7">
    <source>
        <dbReference type="PROSITE" id="PS51755"/>
    </source>
</evidence>
<evidence type="ECO:0000313" key="9">
    <source>
        <dbReference type="Proteomes" id="UP000244893"/>
    </source>
</evidence>